<keyword evidence="3 5" id="KW-0804">Transcription</keyword>
<dbReference type="InterPro" id="IPR036860">
    <property type="entry name" value="SH2_dom_sf"/>
</dbReference>
<name>A0AAV7JIN1_9METZ</name>
<feature type="domain" description="S1 motif" evidence="9">
    <location>
        <begin position="1025"/>
        <end position="1080"/>
    </location>
</feature>
<dbReference type="CDD" id="cd09918">
    <property type="entry name" value="SH2_Nterm_SPT6_like"/>
    <property type="match status" value="1"/>
</dbReference>
<dbReference type="GO" id="GO:0031491">
    <property type="term" value="F:nucleosome binding"/>
    <property type="evidence" value="ECO:0007669"/>
    <property type="project" value="TreeGrafter"/>
</dbReference>
<dbReference type="SUPFAM" id="SSF53098">
    <property type="entry name" value="Ribonuclease H-like"/>
    <property type="match status" value="1"/>
</dbReference>
<dbReference type="EMBL" id="JAKMXF010000329">
    <property type="protein sequence ID" value="KAI6648577.1"/>
    <property type="molecule type" value="Genomic_DNA"/>
</dbReference>
<evidence type="ECO:0000259" key="9">
    <source>
        <dbReference type="PROSITE" id="PS50126"/>
    </source>
</evidence>
<dbReference type="InterPro" id="IPR023323">
    <property type="entry name" value="Tex-like_dom_sf"/>
</dbReference>
<dbReference type="SUPFAM" id="SSF158832">
    <property type="entry name" value="Tex N-terminal region-like"/>
    <property type="match status" value="1"/>
</dbReference>
<dbReference type="InterPro" id="IPR017072">
    <property type="entry name" value="TF_Spt6"/>
</dbReference>
<evidence type="ECO:0000259" key="8">
    <source>
        <dbReference type="PROSITE" id="PS50001"/>
    </source>
</evidence>
<sequence length="1402" mass="162841">MFLCSSPSDATLNAIIPLHILLQVILKIFVSSYLLSCLYIIYLIPSFRNEEDYSFRGNRKRRSDFVEYFDPQEVEQRHLTCADEEIKILDIPERYQTRKIHIQTADNLELEDESKWIFSNLFASPTVSNQDYVFDHLIDADLLDSKARTFISKIYSILDFIRNRHYDLLFIACYRRELIAPELSPNDLYWILKYDEKWHQLRSKRNSILKLAQRLQSHLYESIRKQPDAMLNDELRIIQDEDILRVENSNSFDDLSDYSALMFLYYGQEMVEMRNLSVEIHISDSDTHGNCKKFASRRNYFYLCKKYGLNSLACQFGLTPEQFGENLRESYQVHEPDQSPVEPEEASIEYLKLNTPFNTIEAILSGARHIVALQISHEPQIRAYFRTLFRKRARVFTIPTNKGKLHINDWHYCARYKYLRGKPVTDFKNDEFLLLLQAEEQELIQLYITLDESSSLDINFSNDQLEPTRNMQTYFNEIKHLYLRDDYSAVVTKWNVQRTKALFLAVHKYLYPVITQEMRYLLKTEAEKHVICQSMEKLGQWVDQVPYFSSLDRTCEDSSRRDLIFSSEHLNSTLIACSIFPEHDIPGYLVALDKDGNVNSYAKLNYLKNNLRKGDSHQPDFQLFKKLIITYEPTIIILSATIRNIYHIRDEVQVIINNLNEGSNTSPHSLVEIMDPNLANVSSQCMNLTSEFPDYPIQLRHAISMGRRAQDSLTEFASLATVPQNLLYLPLHNLQSRISQEDLCDALQFQLCKTVSNVGVDINSCLKSEHKSCLLSFVPGLGPRKASALLKRLQQDGSILENRSQLITICEIGPTVFLNCAAFIKIDVKDIRAKGTDSYIEDLDGSRVHPETYDWAKKMAVDALEYDDTTEDFDSTEAVQRILQNSEKLRELDLDAFASQLEKENFGDKRATLYDIRDELEGGCFRDRRKPFQGLNKQDVFEILFDNPLATHTQKIFVKGKLVTCKVVNIERRKPTQEQSTKISPERNEITGKWACPFCKKSDFSEFSLVWIHCDEGSCPGEAIGIRTILENGLYGFISIHNISSSTVVNVENHVQIGMTITCRILSVNSQKFSLELSCKSSDLQDVENRFVNLKDKFYDYKKEKDDTECEKSSSKNDLNHYIKRIIVHPKFKNLSYEESLPLLENLLVGDCLIRPSSRGYNRLTLSLKIDDNIYQHIDIVEKDKTHTYSIGKSLWINNEEYEDLDEILAMYVNRISNFLKELRTHKCFRPPSTNELSTLETLLTQEKRINPSRIPYFISPSVNFPGKFILAYTPKLKALTDYISLNPQGLKFRNKIFDSLSQMLKWFKDHYVISLCNREVSTIRPSQKFPTYPKNSSIDERTFYSSNLSTQGKQYTAKGSLGRPNPIANSEHYQSVRTNSNYQLRTQKRPFKYKSSIHPFK</sequence>
<dbReference type="FunFam" id="1.10.10.2740:FF:000002">
    <property type="entry name" value="Transcription elongation factor Spt6"/>
    <property type="match status" value="1"/>
</dbReference>
<comment type="function">
    <text evidence="5">Histone H3-H4 chaperone that plays a role in maintenance of chromatin structure during RNA polymerase II transcription elongation.</text>
</comment>
<feature type="transmembrane region" description="Helical" evidence="7">
    <location>
        <begin position="20"/>
        <end position="44"/>
    </location>
</feature>
<dbReference type="Gene3D" id="3.30.505.10">
    <property type="entry name" value="SH2 domain"/>
    <property type="match status" value="2"/>
</dbReference>
<comment type="similarity">
    <text evidence="2 5">Belongs to the SPT6 family.</text>
</comment>
<keyword evidence="7" id="KW-0812">Transmembrane</keyword>
<evidence type="ECO:0000256" key="7">
    <source>
        <dbReference type="SAM" id="Phobius"/>
    </source>
</evidence>
<keyword evidence="6" id="KW-0727">SH2 domain</keyword>
<dbReference type="SUPFAM" id="SSF50249">
    <property type="entry name" value="Nucleic acid-binding proteins"/>
    <property type="match status" value="1"/>
</dbReference>
<gene>
    <name evidence="10" type="ORF">LOD99_8057</name>
</gene>
<dbReference type="InterPro" id="IPR000980">
    <property type="entry name" value="SH2"/>
</dbReference>
<dbReference type="InterPro" id="IPR035018">
    <property type="entry name" value="Spt6_SH2_C"/>
</dbReference>
<dbReference type="SUPFAM" id="SSF55550">
    <property type="entry name" value="SH2 domain"/>
    <property type="match status" value="1"/>
</dbReference>
<dbReference type="InterPro" id="IPR010994">
    <property type="entry name" value="RuvA_2-like"/>
</dbReference>
<dbReference type="Pfam" id="PF22706">
    <property type="entry name" value="Tex_central_region"/>
    <property type="match status" value="1"/>
</dbReference>
<organism evidence="10 11">
    <name type="scientific">Oopsacas minuta</name>
    <dbReference type="NCBI Taxonomy" id="111878"/>
    <lineage>
        <taxon>Eukaryota</taxon>
        <taxon>Metazoa</taxon>
        <taxon>Porifera</taxon>
        <taxon>Hexactinellida</taxon>
        <taxon>Hexasterophora</taxon>
        <taxon>Lyssacinosida</taxon>
        <taxon>Leucopsacidae</taxon>
        <taxon>Oopsacas</taxon>
    </lineage>
</organism>
<dbReference type="InterPro" id="IPR055179">
    <property type="entry name" value="Tex-like_central_region"/>
</dbReference>
<reference evidence="10 11" key="1">
    <citation type="journal article" date="2023" name="BMC Biol.">
        <title>The compact genome of the sponge Oopsacas minuta (Hexactinellida) is lacking key metazoan core genes.</title>
        <authorList>
            <person name="Santini S."/>
            <person name="Schenkelaars Q."/>
            <person name="Jourda C."/>
            <person name="Duchesne M."/>
            <person name="Belahbib H."/>
            <person name="Rocher C."/>
            <person name="Selva M."/>
            <person name="Riesgo A."/>
            <person name="Vervoort M."/>
            <person name="Leys S.P."/>
            <person name="Kodjabachian L."/>
            <person name="Le Bivic A."/>
            <person name="Borchiellini C."/>
            <person name="Claverie J.M."/>
            <person name="Renard E."/>
        </authorList>
    </citation>
    <scope>NUCLEOTIDE SEQUENCE [LARGE SCALE GENOMIC DNA]</scope>
    <source>
        <strain evidence="10">SPO-2</strain>
    </source>
</reference>
<evidence type="ECO:0000256" key="4">
    <source>
        <dbReference type="ARBA" id="ARBA00023242"/>
    </source>
</evidence>
<dbReference type="Proteomes" id="UP001165289">
    <property type="component" value="Unassembled WGS sequence"/>
</dbReference>
<dbReference type="SUPFAM" id="SSF47781">
    <property type="entry name" value="RuvA domain 2-like"/>
    <property type="match status" value="1"/>
</dbReference>
<dbReference type="InterPro" id="IPR028088">
    <property type="entry name" value="Spt6_HTH_DNA-bd_dom"/>
</dbReference>
<dbReference type="Pfam" id="PF14639">
    <property type="entry name" value="YqgF"/>
    <property type="match status" value="1"/>
</dbReference>
<dbReference type="InterPro" id="IPR028231">
    <property type="entry name" value="Spt6_YqgF"/>
</dbReference>
<dbReference type="GO" id="GO:0140673">
    <property type="term" value="P:transcription elongation-coupled chromatin remodeling"/>
    <property type="evidence" value="ECO:0007669"/>
    <property type="project" value="InterPro"/>
</dbReference>
<dbReference type="Pfam" id="PF17674">
    <property type="entry name" value="HHH_9"/>
    <property type="match status" value="1"/>
</dbReference>
<evidence type="ECO:0000256" key="3">
    <source>
        <dbReference type="ARBA" id="ARBA00023163"/>
    </source>
</evidence>
<feature type="domain" description="SH2" evidence="8">
    <location>
        <begin position="1121"/>
        <end position="1227"/>
    </location>
</feature>
<dbReference type="InterPro" id="IPR042066">
    <property type="entry name" value="Spt6_death-like"/>
</dbReference>
<proteinExistence type="inferred from homology"/>
<evidence type="ECO:0008006" key="12">
    <source>
        <dbReference type="Google" id="ProtNLM"/>
    </source>
</evidence>
<dbReference type="Gene3D" id="3.30.420.140">
    <property type="entry name" value="YqgF/RNase H-like domain"/>
    <property type="match status" value="1"/>
</dbReference>
<keyword evidence="4 5" id="KW-0539">Nucleus</keyword>
<dbReference type="PIRSF" id="PIRSF036947">
    <property type="entry name" value="Spt6"/>
    <property type="match status" value="1"/>
</dbReference>
<dbReference type="InterPro" id="IPR037027">
    <property type="entry name" value="YqgF/RNaseH-like_dom_sf"/>
</dbReference>
<dbReference type="PANTHER" id="PTHR10145:SF6">
    <property type="entry name" value="TRANSCRIPTION ELONGATION FACTOR SPT6"/>
    <property type="match status" value="1"/>
</dbReference>
<dbReference type="InterPro" id="IPR041692">
    <property type="entry name" value="HHH_9"/>
</dbReference>
<dbReference type="GO" id="GO:0008023">
    <property type="term" value="C:transcription elongation factor complex"/>
    <property type="evidence" value="ECO:0007669"/>
    <property type="project" value="TreeGrafter"/>
</dbReference>
<dbReference type="GO" id="GO:0034728">
    <property type="term" value="P:nucleosome organization"/>
    <property type="evidence" value="ECO:0007669"/>
    <property type="project" value="TreeGrafter"/>
</dbReference>
<dbReference type="InterPro" id="IPR023319">
    <property type="entry name" value="Tex-like_HTH_dom_sf"/>
</dbReference>
<dbReference type="PROSITE" id="PS50001">
    <property type="entry name" value="SH2"/>
    <property type="match status" value="1"/>
</dbReference>
<dbReference type="Pfam" id="PF00575">
    <property type="entry name" value="S1"/>
    <property type="match status" value="1"/>
</dbReference>
<dbReference type="PROSITE" id="PS50126">
    <property type="entry name" value="S1"/>
    <property type="match status" value="1"/>
</dbReference>
<evidence type="ECO:0000313" key="10">
    <source>
        <dbReference type="EMBL" id="KAI6648577.1"/>
    </source>
</evidence>
<dbReference type="Gene3D" id="1.10.150.850">
    <property type="entry name" value="Spt6, helix-hairpin-helix domain"/>
    <property type="match status" value="1"/>
</dbReference>
<evidence type="ECO:0000256" key="5">
    <source>
        <dbReference type="PIRNR" id="PIRNR036947"/>
    </source>
</evidence>
<dbReference type="InterPro" id="IPR012340">
    <property type="entry name" value="NA-bd_OB-fold"/>
</dbReference>
<accession>A0AAV7JIN1</accession>
<dbReference type="GO" id="GO:0003677">
    <property type="term" value="F:DNA binding"/>
    <property type="evidence" value="ECO:0007669"/>
    <property type="project" value="InterPro"/>
</dbReference>
<dbReference type="PANTHER" id="PTHR10145">
    <property type="entry name" value="TRANSCRIPTION ELONGATION FACTOR SPT6"/>
    <property type="match status" value="1"/>
</dbReference>
<dbReference type="Gene3D" id="2.40.50.140">
    <property type="entry name" value="Nucleic acid-binding proteins"/>
    <property type="match status" value="1"/>
</dbReference>
<dbReference type="InterPro" id="IPR032706">
    <property type="entry name" value="Spt6_HHH"/>
</dbReference>
<dbReference type="Gene3D" id="1.10.10.2740">
    <property type="entry name" value="Spt6, Death-like domain"/>
    <property type="match status" value="1"/>
</dbReference>
<comment type="subcellular location">
    <subcellularLocation>
        <location evidence="1 5">Nucleus</location>
    </subcellularLocation>
</comment>
<dbReference type="Pfam" id="PF14641">
    <property type="entry name" value="HTH_44"/>
    <property type="match status" value="1"/>
</dbReference>
<dbReference type="Gene3D" id="1.10.3500.10">
    <property type="entry name" value="Tex N-terminal region-like"/>
    <property type="match status" value="1"/>
</dbReference>
<keyword evidence="7" id="KW-0472">Membrane</keyword>
<evidence type="ECO:0000256" key="2">
    <source>
        <dbReference type="ARBA" id="ARBA00009253"/>
    </source>
</evidence>
<dbReference type="Pfam" id="PF14635">
    <property type="entry name" value="HHH_7"/>
    <property type="match status" value="1"/>
</dbReference>
<dbReference type="Pfam" id="PF14633">
    <property type="entry name" value="SH2_2"/>
    <property type="match status" value="1"/>
</dbReference>
<dbReference type="InterPro" id="IPR035420">
    <property type="entry name" value="Spt6_SH2"/>
</dbReference>
<evidence type="ECO:0000256" key="6">
    <source>
        <dbReference type="PROSITE-ProRule" id="PRU00191"/>
    </source>
</evidence>
<dbReference type="CDD" id="cd09928">
    <property type="entry name" value="SH2_Cterm_SPT6_like"/>
    <property type="match status" value="1"/>
</dbReference>
<comment type="caution">
    <text evidence="10">The sequence shown here is derived from an EMBL/GenBank/DDBJ whole genome shotgun (WGS) entry which is preliminary data.</text>
</comment>
<evidence type="ECO:0000313" key="11">
    <source>
        <dbReference type="Proteomes" id="UP001165289"/>
    </source>
</evidence>
<keyword evidence="7" id="KW-1133">Transmembrane helix</keyword>
<dbReference type="InterPro" id="IPR012337">
    <property type="entry name" value="RNaseH-like_sf"/>
</dbReference>
<evidence type="ECO:0000256" key="1">
    <source>
        <dbReference type="ARBA" id="ARBA00004123"/>
    </source>
</evidence>
<dbReference type="GO" id="GO:0042393">
    <property type="term" value="F:histone binding"/>
    <property type="evidence" value="ECO:0007669"/>
    <property type="project" value="TreeGrafter"/>
</dbReference>
<keyword evidence="11" id="KW-1185">Reference proteome</keyword>
<dbReference type="CDD" id="cd00164">
    <property type="entry name" value="S1_like"/>
    <property type="match status" value="1"/>
</dbReference>
<dbReference type="InterPro" id="IPR003029">
    <property type="entry name" value="S1_domain"/>
</dbReference>
<dbReference type="InterPro" id="IPR035019">
    <property type="entry name" value="Spt6_SH2_N"/>
</dbReference>
<protein>
    <recommendedName>
        <fullName evidence="12">Transcription elongation factor spt6</fullName>
    </recommendedName>
</protein>
<dbReference type="Gene3D" id="1.10.10.650">
    <property type="entry name" value="RuvA domain 2-like"/>
    <property type="match status" value="1"/>
</dbReference>